<keyword evidence="8" id="KW-1185">Reference proteome</keyword>
<feature type="compositionally biased region" description="Low complexity" evidence="5">
    <location>
        <begin position="15"/>
        <end position="24"/>
    </location>
</feature>
<feature type="compositionally biased region" description="Gly residues" evidence="5">
    <location>
        <begin position="219"/>
        <end position="240"/>
    </location>
</feature>
<dbReference type="OrthoDB" id="1875751at2759"/>
<dbReference type="AlphaFoldDB" id="A0A7M7LRB5"/>
<dbReference type="SMR" id="A0A7M7LRB5"/>
<dbReference type="CDD" id="cd12325">
    <property type="entry name" value="RRM1_hnRNPA_hnRNPD_like"/>
    <property type="match status" value="1"/>
</dbReference>
<feature type="region of interest" description="Disordered" evidence="5">
    <location>
        <begin position="306"/>
        <end position="358"/>
    </location>
</feature>
<dbReference type="GO" id="GO:0005654">
    <property type="term" value="C:nucleoplasm"/>
    <property type="evidence" value="ECO:0007669"/>
    <property type="project" value="TreeGrafter"/>
</dbReference>
<evidence type="ECO:0000256" key="3">
    <source>
        <dbReference type="ARBA" id="ARBA00023242"/>
    </source>
</evidence>
<dbReference type="InterPro" id="IPR012677">
    <property type="entry name" value="Nucleotide-bd_a/b_plait_sf"/>
</dbReference>
<name>A0A7M7LRB5_NASVI</name>
<dbReference type="SUPFAM" id="SSF54928">
    <property type="entry name" value="RNA-binding domain, RBD"/>
    <property type="match status" value="2"/>
</dbReference>
<dbReference type="Pfam" id="PF00076">
    <property type="entry name" value="RRM_1"/>
    <property type="match status" value="2"/>
</dbReference>
<evidence type="ECO:0000256" key="4">
    <source>
        <dbReference type="PROSITE-ProRule" id="PRU00176"/>
    </source>
</evidence>
<dbReference type="PANTHER" id="PTHR48033:SF10">
    <property type="entry name" value="RNA-BINDING PROTEIN SQUID"/>
    <property type="match status" value="1"/>
</dbReference>
<comment type="subcellular location">
    <subcellularLocation>
        <location evidence="1">Nucleus</location>
    </subcellularLocation>
</comment>
<keyword evidence="2 4" id="KW-0694">RNA-binding</keyword>
<dbReference type="EnsemblMetazoa" id="XM_008211770">
    <property type="protein sequence ID" value="XP_008209992"/>
    <property type="gene ID" value="LOC100120768"/>
</dbReference>
<evidence type="ECO:0000256" key="2">
    <source>
        <dbReference type="ARBA" id="ARBA00022884"/>
    </source>
</evidence>
<feature type="domain" description="RRM" evidence="6">
    <location>
        <begin position="136"/>
        <end position="213"/>
    </location>
</feature>
<feature type="domain" description="RRM" evidence="6">
    <location>
        <begin position="56"/>
        <end position="133"/>
    </location>
</feature>
<protein>
    <recommendedName>
        <fullName evidence="6">RRM domain-containing protein</fullName>
    </recommendedName>
</protein>
<dbReference type="PROSITE" id="PS50102">
    <property type="entry name" value="RRM"/>
    <property type="match status" value="2"/>
</dbReference>
<dbReference type="PANTHER" id="PTHR48033">
    <property type="entry name" value="RNA-BINDING (RRM/RBD/RNP MOTIFS) FAMILY PROTEIN"/>
    <property type="match status" value="1"/>
</dbReference>
<dbReference type="FunCoup" id="A0A7M7LRB5">
    <property type="interactions" value="1271"/>
</dbReference>
<feature type="compositionally biased region" description="Polar residues" evidence="5">
    <location>
        <begin position="337"/>
        <end position="352"/>
    </location>
</feature>
<dbReference type="InParanoid" id="A0A7M7LRB5"/>
<evidence type="ECO:0000313" key="7">
    <source>
        <dbReference type="EnsemblMetazoa" id="XP_008209992"/>
    </source>
</evidence>
<dbReference type="Gene3D" id="3.30.70.330">
    <property type="match status" value="2"/>
</dbReference>
<dbReference type="SMART" id="SM00360">
    <property type="entry name" value="RRM"/>
    <property type="match status" value="2"/>
</dbReference>
<keyword evidence="3" id="KW-0539">Nucleus</keyword>
<dbReference type="GO" id="GO:0000785">
    <property type="term" value="C:chromatin"/>
    <property type="evidence" value="ECO:0007669"/>
    <property type="project" value="TreeGrafter"/>
</dbReference>
<accession>A0A7M7LRB5</accession>
<sequence length="358" mass="38419">MTEQENKDFSEDVAEQNFEQNGEAENGGGGGDATENGQESQEDRSAQGNQDSLNDRKLFVGGLSWETTDKELRDHFSTFGDIESINVKTDPTTGRSRGFAFIVFAKAESLDKAMAHGDHIINNKKVDPKKAKARHGKIFVGGLSTELSDDDIKTFFSQFGTIVDVEMPFDKTKNQRKGFCFITFESEQVANELLKTSKQTISGKEVEVKKATPRPEMGGMRGMGGRGGRGARGGRGRGFGGQGGWGQGGYGGGYGQGGYGGGYGGGYDGYGGNYDYYGGGYGGYGGYDYSGYDGYGYGGGSYDGGYSGGRGGARGKGHPSYNSSNHHSITKPRHFQQDSQAQPRRQYQSSTKVNHRAS</sequence>
<dbReference type="InterPro" id="IPR035979">
    <property type="entry name" value="RBD_domain_sf"/>
</dbReference>
<proteinExistence type="predicted"/>
<evidence type="ECO:0000256" key="1">
    <source>
        <dbReference type="ARBA" id="ARBA00004123"/>
    </source>
</evidence>
<reference evidence="7" key="1">
    <citation type="submission" date="2021-01" db="UniProtKB">
        <authorList>
            <consortium name="EnsemblMetazoa"/>
        </authorList>
    </citation>
    <scope>IDENTIFICATION</scope>
</reference>
<dbReference type="GO" id="GO:0010468">
    <property type="term" value="P:regulation of gene expression"/>
    <property type="evidence" value="ECO:0007669"/>
    <property type="project" value="TreeGrafter"/>
</dbReference>
<organism evidence="7 8">
    <name type="scientific">Nasonia vitripennis</name>
    <name type="common">Parasitic wasp</name>
    <dbReference type="NCBI Taxonomy" id="7425"/>
    <lineage>
        <taxon>Eukaryota</taxon>
        <taxon>Metazoa</taxon>
        <taxon>Ecdysozoa</taxon>
        <taxon>Arthropoda</taxon>
        <taxon>Hexapoda</taxon>
        <taxon>Insecta</taxon>
        <taxon>Pterygota</taxon>
        <taxon>Neoptera</taxon>
        <taxon>Endopterygota</taxon>
        <taxon>Hymenoptera</taxon>
        <taxon>Apocrita</taxon>
        <taxon>Proctotrupomorpha</taxon>
        <taxon>Chalcidoidea</taxon>
        <taxon>Pteromalidae</taxon>
        <taxon>Pteromalinae</taxon>
        <taxon>Nasonia</taxon>
    </lineage>
</organism>
<feature type="region of interest" description="Disordered" evidence="5">
    <location>
        <begin position="1"/>
        <end position="53"/>
    </location>
</feature>
<dbReference type="GO" id="GO:0003723">
    <property type="term" value="F:RNA binding"/>
    <property type="evidence" value="ECO:0007669"/>
    <property type="project" value="UniProtKB-UniRule"/>
</dbReference>
<feature type="compositionally biased region" description="Basic and acidic residues" evidence="5">
    <location>
        <begin position="1"/>
        <end position="10"/>
    </location>
</feature>
<evidence type="ECO:0000313" key="8">
    <source>
        <dbReference type="Proteomes" id="UP000002358"/>
    </source>
</evidence>
<evidence type="ECO:0000259" key="6">
    <source>
        <dbReference type="PROSITE" id="PS50102"/>
    </source>
</evidence>
<feature type="region of interest" description="Disordered" evidence="5">
    <location>
        <begin position="214"/>
        <end position="240"/>
    </location>
</feature>
<gene>
    <name evidence="7" type="primary">100120768</name>
</gene>
<evidence type="ECO:0000256" key="5">
    <source>
        <dbReference type="SAM" id="MobiDB-lite"/>
    </source>
</evidence>
<dbReference type="InterPro" id="IPR000504">
    <property type="entry name" value="RRM_dom"/>
</dbReference>
<dbReference type="Proteomes" id="UP000002358">
    <property type="component" value="Chromosome 4"/>
</dbReference>